<dbReference type="PANTHER" id="PTHR42760:SF135">
    <property type="entry name" value="BLL7886 PROTEIN"/>
    <property type="match status" value="1"/>
</dbReference>
<evidence type="ECO:0000313" key="3">
    <source>
        <dbReference type="EMBL" id="SPB18951.1"/>
    </source>
</evidence>
<proteinExistence type="inferred from homology"/>
<dbReference type="PRINTS" id="PR00081">
    <property type="entry name" value="GDHRDH"/>
</dbReference>
<dbReference type="InterPro" id="IPR002347">
    <property type="entry name" value="SDR_fam"/>
</dbReference>
<comment type="similarity">
    <text evidence="1">Belongs to the short-chain dehydrogenases/reductases (SDR) family.</text>
</comment>
<dbReference type="Gene3D" id="3.40.50.720">
    <property type="entry name" value="NAD(P)-binding Rossmann-like Domain"/>
    <property type="match status" value="2"/>
</dbReference>
<dbReference type="AlphaFoldDB" id="A0A2U3IFD2"/>
<dbReference type="OrthoDB" id="9803333at2"/>
<evidence type="ECO:0000313" key="4">
    <source>
        <dbReference type="Proteomes" id="UP000238169"/>
    </source>
</evidence>
<dbReference type="GO" id="GO:0016616">
    <property type="term" value="F:oxidoreductase activity, acting on the CH-OH group of donors, NAD or NADP as acceptor"/>
    <property type="evidence" value="ECO:0007669"/>
    <property type="project" value="TreeGrafter"/>
</dbReference>
<dbReference type="InterPro" id="IPR036291">
    <property type="entry name" value="NAD(P)-bd_dom_sf"/>
</dbReference>
<sequence>MRARILELNGRVALITGGSNGIGRAMSPALASCSASVAGTKPSMSRRSSAHATTGDIERRLGHIDIQCGRRDDLTAANFDQTLAVNLKSAFPYTRAVLRAALGRRGRSVIDGGARAGSVVERPMRTYAARLARDGITVNALTPGQIDTDITGPLKRSDRLSEAGEVADVVMEIVGNAFITGQTIPANGGARAIRRVRPTPATALKDPAPPISTTPDSAP</sequence>
<protein>
    <submittedName>
        <fullName evidence="3">Short chain dehydrogenase/reductase</fullName>
    </submittedName>
</protein>
<dbReference type="Pfam" id="PF13561">
    <property type="entry name" value="adh_short_C2"/>
    <property type="match status" value="1"/>
</dbReference>
<dbReference type="EMBL" id="OGTP01000045">
    <property type="protein sequence ID" value="SPB18951.1"/>
    <property type="molecule type" value="Genomic_DNA"/>
</dbReference>
<gene>
    <name evidence="3" type="ORF">NOV72_06156</name>
</gene>
<feature type="compositionally biased region" description="Pro residues" evidence="2">
    <location>
        <begin position="207"/>
        <end position="219"/>
    </location>
</feature>
<dbReference type="Proteomes" id="UP000238169">
    <property type="component" value="Unassembled WGS sequence"/>
</dbReference>
<accession>A0A2U3IFD2</accession>
<dbReference type="RefSeq" id="WP_106858379.1">
    <property type="nucleotide sequence ID" value="NZ_OGTP01000045.1"/>
</dbReference>
<organism evidence="3 4">
    <name type="scientific">Caballeronia novacaledonica</name>
    <dbReference type="NCBI Taxonomy" id="1544861"/>
    <lineage>
        <taxon>Bacteria</taxon>
        <taxon>Pseudomonadati</taxon>
        <taxon>Pseudomonadota</taxon>
        <taxon>Betaproteobacteria</taxon>
        <taxon>Burkholderiales</taxon>
        <taxon>Burkholderiaceae</taxon>
        <taxon>Caballeronia</taxon>
    </lineage>
</organism>
<dbReference type="PANTHER" id="PTHR42760">
    <property type="entry name" value="SHORT-CHAIN DEHYDROGENASES/REDUCTASES FAMILY MEMBER"/>
    <property type="match status" value="1"/>
</dbReference>
<evidence type="ECO:0000256" key="2">
    <source>
        <dbReference type="SAM" id="MobiDB-lite"/>
    </source>
</evidence>
<reference evidence="4" key="1">
    <citation type="submission" date="2018-01" db="EMBL/GenBank/DDBJ databases">
        <authorList>
            <person name="Peeters C."/>
        </authorList>
    </citation>
    <scope>NUCLEOTIDE SEQUENCE [LARGE SCALE GENOMIC DNA]</scope>
</reference>
<dbReference type="SUPFAM" id="SSF51735">
    <property type="entry name" value="NAD(P)-binding Rossmann-fold domains"/>
    <property type="match status" value="1"/>
</dbReference>
<name>A0A2U3IFD2_9BURK</name>
<evidence type="ECO:0000256" key="1">
    <source>
        <dbReference type="ARBA" id="ARBA00006484"/>
    </source>
</evidence>
<keyword evidence="4" id="KW-1185">Reference proteome</keyword>
<dbReference type="GO" id="GO:0030497">
    <property type="term" value="P:fatty acid elongation"/>
    <property type="evidence" value="ECO:0007669"/>
    <property type="project" value="TreeGrafter"/>
</dbReference>
<feature type="region of interest" description="Disordered" evidence="2">
    <location>
        <begin position="198"/>
        <end position="219"/>
    </location>
</feature>